<keyword evidence="2" id="KW-1185">Reference proteome</keyword>
<gene>
    <name evidence="1" type="ORF">ACFQ08_11890</name>
</gene>
<evidence type="ECO:0000313" key="2">
    <source>
        <dbReference type="Proteomes" id="UP001597024"/>
    </source>
</evidence>
<organism evidence="1 2">
    <name type="scientific">Streptosporangium algeriense</name>
    <dbReference type="NCBI Taxonomy" id="1682748"/>
    <lineage>
        <taxon>Bacteria</taxon>
        <taxon>Bacillati</taxon>
        <taxon>Actinomycetota</taxon>
        <taxon>Actinomycetes</taxon>
        <taxon>Streptosporangiales</taxon>
        <taxon>Streptosporangiaceae</taxon>
        <taxon>Streptosporangium</taxon>
    </lineage>
</organism>
<feature type="non-terminal residue" evidence="1">
    <location>
        <position position="1"/>
    </location>
</feature>
<reference evidence="2" key="1">
    <citation type="journal article" date="2019" name="Int. J. Syst. Evol. Microbiol.">
        <title>The Global Catalogue of Microorganisms (GCM) 10K type strain sequencing project: providing services to taxonomists for standard genome sequencing and annotation.</title>
        <authorList>
            <consortium name="The Broad Institute Genomics Platform"/>
            <consortium name="The Broad Institute Genome Sequencing Center for Infectious Disease"/>
            <person name="Wu L."/>
            <person name="Ma J."/>
        </authorList>
    </citation>
    <scope>NUCLEOTIDE SEQUENCE [LARGE SCALE GENOMIC DNA]</scope>
    <source>
        <strain evidence="2">CCUG 62974</strain>
    </source>
</reference>
<proteinExistence type="predicted"/>
<dbReference type="EMBL" id="JBHTHX010000318">
    <property type="protein sequence ID" value="MFD0885246.1"/>
    <property type="molecule type" value="Genomic_DNA"/>
</dbReference>
<dbReference type="Proteomes" id="UP001597024">
    <property type="component" value="Unassembled WGS sequence"/>
</dbReference>
<comment type="caution">
    <text evidence="1">The sequence shown here is derived from an EMBL/GenBank/DDBJ whole genome shotgun (WGS) entry which is preliminary data.</text>
</comment>
<evidence type="ECO:0000313" key="1">
    <source>
        <dbReference type="EMBL" id="MFD0885246.1"/>
    </source>
</evidence>
<accession>A0ABW3DR15</accession>
<sequence>RPAPAPGPGEGRPVMSYSPLWPGWADQTRQALDLFQELPEESLTALQDLAAYIGEELRMEFPDVEPGLVGWITLRAASHLGGLIRMESSPVEPGTYIAIGLMAGDHLVSTS</sequence>
<name>A0ABW3DR15_9ACTN</name>
<protein>
    <submittedName>
        <fullName evidence="1">Uncharacterized protein</fullName>
    </submittedName>
</protein>